<evidence type="ECO:0000313" key="1">
    <source>
        <dbReference type="EMBL" id="ATC92540.1"/>
    </source>
</evidence>
<organism evidence="1 2">
    <name type="scientific">Pseudoalteromonas issachenkonii</name>
    <dbReference type="NCBI Taxonomy" id="152297"/>
    <lineage>
        <taxon>Bacteria</taxon>
        <taxon>Pseudomonadati</taxon>
        <taxon>Pseudomonadota</taxon>
        <taxon>Gammaproteobacteria</taxon>
        <taxon>Alteromonadales</taxon>
        <taxon>Pseudoalteromonadaceae</taxon>
        <taxon>Pseudoalteromonas</taxon>
    </lineage>
</organism>
<dbReference type="RefSeq" id="WP_058155853.1">
    <property type="nucleotide sequence ID" value="NZ_CP011031.1"/>
</dbReference>
<keyword evidence="2" id="KW-1185">Reference proteome</keyword>
<reference evidence="1 2" key="1">
    <citation type="submission" date="2015-06" db="EMBL/GenBank/DDBJ databases">
        <authorList>
            <person name="Xie B.-B."/>
            <person name="Rong J.-C."/>
            <person name="Qin Q.-L."/>
            <person name="Zhang Y.-Z."/>
        </authorList>
    </citation>
    <scope>NUCLEOTIDE SEQUENCE [LARGE SCALE GENOMIC DNA]</scope>
    <source>
        <strain evidence="1 2">KMM 3549</strain>
    </source>
</reference>
<name>A0ABM6N8M5_9GAMM</name>
<accession>A0ABM6N8M5</accession>
<dbReference type="Proteomes" id="UP000217258">
    <property type="component" value="Chromosome II"/>
</dbReference>
<evidence type="ECO:0000313" key="2">
    <source>
        <dbReference type="Proteomes" id="UP000217258"/>
    </source>
</evidence>
<dbReference type="InterPro" id="IPR021352">
    <property type="entry name" value="DUF2971"/>
</dbReference>
<sequence length="281" mass="32645">MKLYKYLHPDRIDVLKNKSIRFSPPVAFNDPFEFKPVLSGIASSDYFKQYMDEQLDSFIDVKLSEIPDAIKKTLPKSKVREFVKIQIESNGQLFESLMESATKQFSAVLSEKSNEAIGVLSLTQKPDNLLMWSHYADSHKGFCIGFNSEHSFFNRKRSEKDEFYYLRKVEYLEERPTKLMVDMDGTDIFLLKSDVWKYEKEWRMCAVLSDADEVKNSILPAVHLFRFPPDAIDEVIIGANADVNLVDEIVKLLKMNLQFKHVKIKRAVVSDTKYVLEFNDL</sequence>
<dbReference type="EMBL" id="CP011031">
    <property type="protein sequence ID" value="ATC92540.1"/>
    <property type="molecule type" value="Genomic_DNA"/>
</dbReference>
<evidence type="ECO:0008006" key="3">
    <source>
        <dbReference type="Google" id="ProtNLM"/>
    </source>
</evidence>
<dbReference type="Pfam" id="PF11185">
    <property type="entry name" value="DUF2971"/>
    <property type="match status" value="1"/>
</dbReference>
<protein>
    <recommendedName>
        <fullName evidence="3">DUF2971 domain-containing protein</fullName>
    </recommendedName>
</protein>
<proteinExistence type="predicted"/>
<gene>
    <name evidence="1" type="ORF">PISS_b0396</name>
</gene>